<evidence type="ECO:0000313" key="1">
    <source>
        <dbReference type="EMBL" id="WUT87339.1"/>
    </source>
</evidence>
<reference evidence="1" key="1">
    <citation type="submission" date="2022-10" db="EMBL/GenBank/DDBJ databases">
        <title>The complete genomes of actinobacterial strains from the NBC collection.</title>
        <authorList>
            <person name="Joergensen T.S."/>
            <person name="Alvarez Arevalo M."/>
            <person name="Sterndorff E.B."/>
            <person name="Faurdal D."/>
            <person name="Vuksanovic O."/>
            <person name="Mourched A.-S."/>
            <person name="Charusanti P."/>
            <person name="Shaw S."/>
            <person name="Blin K."/>
            <person name="Weber T."/>
        </authorList>
    </citation>
    <scope>NUCLEOTIDE SEQUENCE</scope>
    <source>
        <strain evidence="1">NBC_00668</strain>
    </source>
</reference>
<dbReference type="RefSeq" id="WP_329404349.1">
    <property type="nucleotide sequence ID" value="NZ_CP109019.1"/>
</dbReference>
<accession>A0ABZ1XUS2</accession>
<gene>
    <name evidence="1" type="ORF">OG515_36590</name>
</gene>
<organism evidence="1 2">
    <name type="scientific">Streptomyces melanogenes</name>
    <dbReference type="NCBI Taxonomy" id="67326"/>
    <lineage>
        <taxon>Bacteria</taxon>
        <taxon>Bacillati</taxon>
        <taxon>Actinomycetota</taxon>
        <taxon>Actinomycetes</taxon>
        <taxon>Kitasatosporales</taxon>
        <taxon>Streptomycetaceae</taxon>
        <taxon>Streptomyces</taxon>
    </lineage>
</organism>
<proteinExistence type="predicted"/>
<name>A0ABZ1XUS2_9ACTN</name>
<keyword evidence="2" id="KW-1185">Reference proteome</keyword>
<evidence type="ECO:0000313" key="2">
    <source>
        <dbReference type="Proteomes" id="UP001432060"/>
    </source>
</evidence>
<protein>
    <submittedName>
        <fullName evidence="1">Uncharacterized protein</fullName>
    </submittedName>
</protein>
<dbReference type="Proteomes" id="UP001432060">
    <property type="component" value="Chromosome"/>
</dbReference>
<dbReference type="EMBL" id="CP109019">
    <property type="protein sequence ID" value="WUT87339.1"/>
    <property type="molecule type" value="Genomic_DNA"/>
</dbReference>
<sequence>MLAEELRQRCDLDAFRRAWTDRNPLTAPFGRGWARVWNIAQLLTEDHERPHSEGSRAGRRTDHASLAFAGGSGSRWWASAAAGCLPGDGQVDAVEELAGFGVRGVVLMFTSRLPCTLSAVGSQNASRGGDEAMALAVFTRQLDFVTARLAELNAQCP</sequence>